<keyword evidence="5" id="KW-1185">Reference proteome</keyword>
<organism evidence="4 5">
    <name type="scientific">Allonocardiopsis opalescens</name>
    <dbReference type="NCBI Taxonomy" id="1144618"/>
    <lineage>
        <taxon>Bacteria</taxon>
        <taxon>Bacillati</taxon>
        <taxon>Actinomycetota</taxon>
        <taxon>Actinomycetes</taxon>
        <taxon>Streptosporangiales</taxon>
        <taxon>Allonocardiopsis</taxon>
    </lineage>
</organism>
<name>A0A2T0PQD6_9ACTN</name>
<gene>
    <name evidence="4" type="ORF">CLV72_11522</name>
</gene>
<dbReference type="OrthoDB" id="9803476at2"/>
<sequence>MTDDTARPDGRPADDGAPDPRERTGTLGVGSDGHWQIRFERRLRHSVERVWSALSDPAQQAQWVPGVTIHAVAGGTVDFDFGDEGRAQGEVLAVDPPHRIEHTWTWPGEPDSVVRWELTPDGDGSLMVLLHRPLRREPATDYCTGWHVMLDSLADHLDGTRPEAEPDFAALYTLYSAAGG</sequence>
<dbReference type="Proteomes" id="UP000237846">
    <property type="component" value="Unassembled WGS sequence"/>
</dbReference>
<dbReference type="RefSeq" id="WP_106253734.1">
    <property type="nucleotide sequence ID" value="NZ_PVZC01000015.1"/>
</dbReference>
<evidence type="ECO:0000259" key="3">
    <source>
        <dbReference type="Pfam" id="PF08327"/>
    </source>
</evidence>
<dbReference type="EMBL" id="PVZC01000015">
    <property type="protein sequence ID" value="PRX90926.1"/>
    <property type="molecule type" value="Genomic_DNA"/>
</dbReference>
<dbReference type="CDD" id="cd08899">
    <property type="entry name" value="SRPBCC_CalC_Aha1-like_6"/>
    <property type="match status" value="1"/>
</dbReference>
<dbReference type="InterPro" id="IPR023393">
    <property type="entry name" value="START-like_dom_sf"/>
</dbReference>
<dbReference type="SUPFAM" id="SSF55961">
    <property type="entry name" value="Bet v1-like"/>
    <property type="match status" value="1"/>
</dbReference>
<protein>
    <submittedName>
        <fullName evidence="4">Uncharacterized protein YndB with AHSA1/START domain</fullName>
    </submittedName>
</protein>
<evidence type="ECO:0000313" key="5">
    <source>
        <dbReference type="Proteomes" id="UP000237846"/>
    </source>
</evidence>
<comment type="caution">
    <text evidence="4">The sequence shown here is derived from an EMBL/GenBank/DDBJ whole genome shotgun (WGS) entry which is preliminary data.</text>
</comment>
<reference evidence="4 5" key="1">
    <citation type="submission" date="2018-03" db="EMBL/GenBank/DDBJ databases">
        <title>Genomic Encyclopedia of Archaeal and Bacterial Type Strains, Phase II (KMG-II): from individual species to whole genera.</title>
        <authorList>
            <person name="Goeker M."/>
        </authorList>
    </citation>
    <scope>NUCLEOTIDE SEQUENCE [LARGE SCALE GENOMIC DNA]</scope>
    <source>
        <strain evidence="4 5">DSM 45601</strain>
    </source>
</reference>
<dbReference type="Pfam" id="PF08327">
    <property type="entry name" value="AHSA1"/>
    <property type="match status" value="1"/>
</dbReference>
<evidence type="ECO:0000313" key="4">
    <source>
        <dbReference type="EMBL" id="PRX90926.1"/>
    </source>
</evidence>
<feature type="compositionally biased region" description="Basic and acidic residues" evidence="2">
    <location>
        <begin position="1"/>
        <end position="24"/>
    </location>
</feature>
<evidence type="ECO:0000256" key="1">
    <source>
        <dbReference type="ARBA" id="ARBA00006817"/>
    </source>
</evidence>
<accession>A0A2T0PQD6</accession>
<proteinExistence type="inferred from homology"/>
<evidence type="ECO:0000256" key="2">
    <source>
        <dbReference type="SAM" id="MobiDB-lite"/>
    </source>
</evidence>
<dbReference type="Gene3D" id="3.30.530.20">
    <property type="match status" value="1"/>
</dbReference>
<comment type="similarity">
    <text evidence="1">Belongs to the AHA1 family.</text>
</comment>
<dbReference type="AlphaFoldDB" id="A0A2T0PQD6"/>
<dbReference type="InterPro" id="IPR013538">
    <property type="entry name" value="ASHA1/2-like_C"/>
</dbReference>
<feature type="domain" description="Activator of Hsp90 ATPase homologue 1/2-like C-terminal" evidence="3">
    <location>
        <begin position="45"/>
        <end position="157"/>
    </location>
</feature>
<feature type="region of interest" description="Disordered" evidence="2">
    <location>
        <begin position="1"/>
        <end position="31"/>
    </location>
</feature>